<dbReference type="SUPFAM" id="SSF56399">
    <property type="entry name" value="ADP-ribosylation"/>
    <property type="match status" value="1"/>
</dbReference>
<gene>
    <name evidence="4" type="ORF">BJZ21_003176</name>
</gene>
<evidence type="ECO:0000313" key="4">
    <source>
        <dbReference type="EMBL" id="NYD43093.1"/>
    </source>
</evidence>
<dbReference type="Proteomes" id="UP000535511">
    <property type="component" value="Unassembled WGS sequence"/>
</dbReference>
<feature type="domain" description="Outer membrane channel protein CpnT-like N-terminal" evidence="3">
    <location>
        <begin position="130"/>
        <end position="271"/>
    </location>
</feature>
<evidence type="ECO:0000259" key="2">
    <source>
        <dbReference type="Pfam" id="PF22596"/>
    </source>
</evidence>
<dbReference type="AlphaFoldDB" id="A0A7Y9E8C2"/>
<feature type="domain" description="Pierisin-like" evidence="2">
    <location>
        <begin position="343"/>
        <end position="442"/>
    </location>
</feature>
<dbReference type="Gene3D" id="3.90.210.10">
    <property type="entry name" value="Heat-Labile Enterotoxin, subunit A"/>
    <property type="match status" value="1"/>
</dbReference>
<dbReference type="Pfam" id="PF22596">
    <property type="entry name" value="Scabin-like"/>
    <property type="match status" value="1"/>
</dbReference>
<dbReference type="RefSeq" id="WP_179664650.1">
    <property type="nucleotide sequence ID" value="NZ_JACCBG010000001.1"/>
</dbReference>
<protein>
    <submittedName>
        <fullName evidence="4">Uncharacterized protein</fullName>
    </submittedName>
</protein>
<sequence>MRLEVEPAGYTRAADPLRDAGQWVEQTLDNLRAALASSAAMAGTDSGGQGFATSYDVAAGSAAGAGAGLATSFHRLSALVATAAHNHGAAEAASRRGGGTAPPPPSGAGARVTAFSPPSAMGGSGESPDWWHYVLDHAEGLVWPNADTGELRSAGQAWQDAARSLMTVTGQCDEAVALLGAQRTPEAPHAQAAVRRLGDLVGQLSRQYSSLGQACARYADHVDSAREQSTHIMEGVLAGLAITAVVGIGLTLVTFGGSDAAAAAAASAEVAAGAEEVAGVLTVCAEAAGEGAAVAGDVATTAVDIKSGLAPFEAAEPELAEVTAVEGTEGGADGATTGPRQVFRADTRDPETIFRDGFQPKGSNTDLTEHVTMNPANSNFVSTTHSMESAENFAGQIRSDYIYQAQAEGIDVNATLGESSPFPWENEIAVPGGIPGEAVEGVWGPEGWIPNPAYLP</sequence>
<organism evidence="4 5">
    <name type="scientific">Nocardioides panaciterrulae</name>
    <dbReference type="NCBI Taxonomy" id="661492"/>
    <lineage>
        <taxon>Bacteria</taxon>
        <taxon>Bacillati</taxon>
        <taxon>Actinomycetota</taxon>
        <taxon>Actinomycetes</taxon>
        <taxon>Propionibacteriales</taxon>
        <taxon>Nocardioidaceae</taxon>
        <taxon>Nocardioides</taxon>
    </lineage>
</organism>
<proteinExistence type="predicted"/>
<dbReference type="EMBL" id="JACCBG010000001">
    <property type="protein sequence ID" value="NYD43093.1"/>
    <property type="molecule type" value="Genomic_DNA"/>
</dbReference>
<name>A0A7Y9E8C2_9ACTN</name>
<evidence type="ECO:0000259" key="3">
    <source>
        <dbReference type="Pfam" id="PF25547"/>
    </source>
</evidence>
<dbReference type="InterPro" id="IPR054695">
    <property type="entry name" value="Pierisin-like_dom"/>
</dbReference>
<accession>A0A7Y9E8C2</accession>
<keyword evidence="5" id="KW-1185">Reference proteome</keyword>
<reference evidence="4 5" key="1">
    <citation type="submission" date="2020-07" db="EMBL/GenBank/DDBJ databases">
        <title>Sequencing the genomes of 1000 actinobacteria strains.</title>
        <authorList>
            <person name="Klenk H.-P."/>
        </authorList>
    </citation>
    <scope>NUCLEOTIDE SEQUENCE [LARGE SCALE GENOMIC DNA]</scope>
    <source>
        <strain evidence="4 5">DSM 21350</strain>
    </source>
</reference>
<evidence type="ECO:0000313" key="5">
    <source>
        <dbReference type="Proteomes" id="UP000535511"/>
    </source>
</evidence>
<comment type="caution">
    <text evidence="4">The sequence shown here is derived from an EMBL/GenBank/DDBJ whole genome shotgun (WGS) entry which is preliminary data.</text>
</comment>
<dbReference type="InterPro" id="IPR057746">
    <property type="entry name" value="CpnT-like_N"/>
</dbReference>
<feature type="region of interest" description="Disordered" evidence="1">
    <location>
        <begin position="89"/>
        <end position="123"/>
    </location>
</feature>
<dbReference type="Pfam" id="PF25547">
    <property type="entry name" value="WXG100_2"/>
    <property type="match status" value="1"/>
</dbReference>
<evidence type="ECO:0000256" key="1">
    <source>
        <dbReference type="SAM" id="MobiDB-lite"/>
    </source>
</evidence>